<proteinExistence type="predicted"/>
<dbReference type="GO" id="GO:0004672">
    <property type="term" value="F:protein kinase activity"/>
    <property type="evidence" value="ECO:0007669"/>
    <property type="project" value="InterPro"/>
</dbReference>
<protein>
    <submittedName>
        <fullName evidence="5">Mixed lineage kinase domain-like protein</fullName>
    </submittedName>
</protein>
<dbReference type="InterPro" id="IPR001881">
    <property type="entry name" value="EGF-like_Ca-bd_dom"/>
</dbReference>
<dbReference type="Gene3D" id="1.20.930.20">
    <property type="entry name" value="Adaptor protein Cbl, N-terminal domain"/>
    <property type="match status" value="1"/>
</dbReference>
<dbReference type="InterPro" id="IPR011009">
    <property type="entry name" value="Kinase-like_dom_sf"/>
</dbReference>
<comment type="caution">
    <text evidence="5">The sequence shown here is derived from an EMBL/GenBank/DDBJ whole genome shotgun (WGS) entry which is preliminary data.</text>
</comment>
<dbReference type="Gene3D" id="2.10.70.10">
    <property type="entry name" value="Complement Module, domain 1"/>
    <property type="match status" value="1"/>
</dbReference>
<dbReference type="SUPFAM" id="SSF56112">
    <property type="entry name" value="Protein kinase-like (PK-like)"/>
    <property type="match status" value="1"/>
</dbReference>
<dbReference type="SUPFAM" id="SSF57535">
    <property type="entry name" value="Complement control module/SCR domain"/>
    <property type="match status" value="1"/>
</dbReference>
<organism evidence="5 6">
    <name type="scientific">Dissostichus eleginoides</name>
    <name type="common">Patagonian toothfish</name>
    <name type="synonym">Dissostichus amissus</name>
    <dbReference type="NCBI Taxonomy" id="100907"/>
    <lineage>
        <taxon>Eukaryota</taxon>
        <taxon>Metazoa</taxon>
        <taxon>Chordata</taxon>
        <taxon>Craniata</taxon>
        <taxon>Vertebrata</taxon>
        <taxon>Euteleostomi</taxon>
        <taxon>Actinopterygii</taxon>
        <taxon>Neopterygii</taxon>
        <taxon>Teleostei</taxon>
        <taxon>Neoteleostei</taxon>
        <taxon>Acanthomorphata</taxon>
        <taxon>Eupercaria</taxon>
        <taxon>Perciformes</taxon>
        <taxon>Notothenioidei</taxon>
        <taxon>Nototheniidae</taxon>
        <taxon>Dissostichus</taxon>
    </lineage>
</organism>
<dbReference type="AlphaFoldDB" id="A0AAD9BSZ8"/>
<dbReference type="SUPFAM" id="SSF57196">
    <property type="entry name" value="EGF/Laminin"/>
    <property type="match status" value="1"/>
</dbReference>
<dbReference type="InterPro" id="IPR000719">
    <property type="entry name" value="Prot_kinase_dom"/>
</dbReference>
<dbReference type="PANTHER" id="PTHR44329:SF298">
    <property type="entry name" value="MIXED LINEAGE KINASE DOMAIN-LIKE PROTEIN"/>
    <property type="match status" value="1"/>
</dbReference>
<dbReference type="CDD" id="cd21037">
    <property type="entry name" value="MLKL_NTD"/>
    <property type="match status" value="1"/>
</dbReference>
<dbReference type="PROSITE" id="PS50011">
    <property type="entry name" value="PROTEIN_KINASE_DOM"/>
    <property type="match status" value="1"/>
</dbReference>
<dbReference type="InterPro" id="IPR035976">
    <property type="entry name" value="Sushi/SCR/CCP_sf"/>
</dbReference>
<keyword evidence="6" id="KW-1185">Reference proteome</keyword>
<evidence type="ECO:0000313" key="5">
    <source>
        <dbReference type="EMBL" id="KAK1888069.1"/>
    </source>
</evidence>
<gene>
    <name evidence="5" type="ORF">KUDE01_028854</name>
</gene>
<name>A0AAD9BSZ8_DISEL</name>
<dbReference type="Pfam" id="PF07714">
    <property type="entry name" value="PK_Tyr_Ser-Thr"/>
    <property type="match status" value="2"/>
</dbReference>
<dbReference type="CDD" id="cd00054">
    <property type="entry name" value="EGF_CA"/>
    <property type="match status" value="1"/>
</dbReference>
<dbReference type="InterPro" id="IPR000742">
    <property type="entry name" value="EGF"/>
</dbReference>
<keyword evidence="3" id="KW-1015">Disulfide bond</keyword>
<dbReference type="Gene3D" id="2.10.25.10">
    <property type="entry name" value="Laminin"/>
    <property type="match status" value="1"/>
</dbReference>
<dbReference type="InterPro" id="IPR036537">
    <property type="entry name" value="Adaptor_Cbl_N_dom_sf"/>
</dbReference>
<dbReference type="Pfam" id="PF00008">
    <property type="entry name" value="EGF"/>
    <property type="match status" value="1"/>
</dbReference>
<dbReference type="InterPro" id="IPR001245">
    <property type="entry name" value="Ser-Thr/Tyr_kinase_cat_dom"/>
</dbReference>
<dbReference type="GO" id="GO:0005524">
    <property type="term" value="F:ATP binding"/>
    <property type="evidence" value="ECO:0007669"/>
    <property type="project" value="UniProtKB-KW"/>
</dbReference>
<accession>A0AAD9BSZ8</accession>
<dbReference type="Pfam" id="PF22215">
    <property type="entry name" value="MLKL_N"/>
    <property type="match status" value="1"/>
</dbReference>
<evidence type="ECO:0000256" key="2">
    <source>
        <dbReference type="ARBA" id="ARBA00022840"/>
    </source>
</evidence>
<feature type="domain" description="Protein kinase" evidence="4">
    <location>
        <begin position="73"/>
        <end position="444"/>
    </location>
</feature>
<keyword evidence="5" id="KW-0808">Transferase</keyword>
<dbReference type="Gene3D" id="3.30.200.20">
    <property type="entry name" value="Phosphorylase Kinase, domain 1"/>
    <property type="match status" value="1"/>
</dbReference>
<sequence>MDSIELIVSIASKIYSLLENVKANKKRCRRVCDRVEALEHLVKSIQQREKGQTSADVERCLKDLSFTLQSAKEVMEKYSGASFMKRVLKSGHHEDEFNTLNDQLNDAFQFLSGSLQVEHGNVLLKGFEQSTREKQDEMDRKQDDSELKILLLQYMEEQQKLAHKLQEDIIKVLKILEKPYDVGIQIIKQLELKYELVDGLTKKPFRILSTSELFRGEYRSFEVAIKRYTDPATTSISEVKRCFEKDVETMKVFQSPNILRMYGICVEDETGPKPQFLIIMEYCEKGSLRELEPESLYVPGRSGDFTDFTSLKINLKFMDASTAAIFWWLTATESSWGFEFSQTETSLRKPTRGGCEQLLEHINNYSKECEVYSFGIVLWEVATGRKPFDGLKTAKEVKQKVFVEKYQEPLGDCPKELELLINACRAYDPFQRPSAEGSIPDGVLQNARENNGLSPESRLIPASCSLVEDQSLTESCKTPERTTDFTPETPADSLSLNAADSLSLNAADSLSLNAADTLSLNAADTLSLNAECRSTHDLLTSLRQVEKMLSVHEASYQQGLRSLRKKMSALHNSTMAIFKTGATCSKPELPANGRRLGRVFGIGHEVHFLCKPSYELIGPRTRVHRRVPPLPLAQPGRLCVHQCVNTPGSFHCFCPAGYDLSRDARSCTSEVK</sequence>
<dbReference type="InterPro" id="IPR054000">
    <property type="entry name" value="MLKL_N"/>
</dbReference>
<dbReference type="CDD" id="cd00033">
    <property type="entry name" value="CCP"/>
    <property type="match status" value="1"/>
</dbReference>
<dbReference type="GO" id="GO:0005509">
    <property type="term" value="F:calcium ion binding"/>
    <property type="evidence" value="ECO:0007669"/>
    <property type="project" value="InterPro"/>
</dbReference>
<feature type="non-terminal residue" evidence="5">
    <location>
        <position position="672"/>
    </location>
</feature>
<dbReference type="PANTHER" id="PTHR44329">
    <property type="entry name" value="SERINE/THREONINE-PROTEIN KINASE TNNI3K-RELATED"/>
    <property type="match status" value="1"/>
</dbReference>
<keyword evidence="1" id="KW-0547">Nucleotide-binding</keyword>
<dbReference type="GO" id="GO:0007166">
    <property type="term" value="P:cell surface receptor signaling pathway"/>
    <property type="evidence" value="ECO:0007669"/>
    <property type="project" value="InterPro"/>
</dbReference>
<keyword evidence="5" id="KW-0418">Kinase</keyword>
<evidence type="ECO:0000313" key="6">
    <source>
        <dbReference type="Proteomes" id="UP001228049"/>
    </source>
</evidence>
<dbReference type="Proteomes" id="UP001228049">
    <property type="component" value="Unassembled WGS sequence"/>
</dbReference>
<dbReference type="EMBL" id="JASDAP010000018">
    <property type="protein sequence ID" value="KAK1888069.1"/>
    <property type="molecule type" value="Genomic_DNA"/>
</dbReference>
<dbReference type="InterPro" id="IPR051681">
    <property type="entry name" value="Ser/Thr_Kinases-Pseudokinases"/>
</dbReference>
<keyword evidence="2" id="KW-0067">ATP-binding</keyword>
<dbReference type="SMART" id="SM00179">
    <property type="entry name" value="EGF_CA"/>
    <property type="match status" value="1"/>
</dbReference>
<reference evidence="5" key="1">
    <citation type="submission" date="2023-04" db="EMBL/GenBank/DDBJ databases">
        <title>Chromosome-level genome of Chaenocephalus aceratus.</title>
        <authorList>
            <person name="Park H."/>
        </authorList>
    </citation>
    <scope>NUCLEOTIDE SEQUENCE</scope>
    <source>
        <strain evidence="5">DE</strain>
        <tissue evidence="5">Muscle</tissue>
    </source>
</reference>
<dbReference type="Gene3D" id="1.10.510.10">
    <property type="entry name" value="Transferase(Phosphotransferase) domain 1"/>
    <property type="match status" value="1"/>
</dbReference>
<evidence type="ECO:0000256" key="1">
    <source>
        <dbReference type="ARBA" id="ARBA00022741"/>
    </source>
</evidence>
<dbReference type="InterPro" id="IPR059179">
    <property type="entry name" value="MLKL-like_MCAfunc"/>
</dbReference>
<evidence type="ECO:0000256" key="3">
    <source>
        <dbReference type="ARBA" id="ARBA00023157"/>
    </source>
</evidence>
<dbReference type="GO" id="GO:0097527">
    <property type="term" value="P:necroptotic signaling pathway"/>
    <property type="evidence" value="ECO:0007669"/>
    <property type="project" value="TreeGrafter"/>
</dbReference>
<evidence type="ECO:0000259" key="4">
    <source>
        <dbReference type="PROSITE" id="PS50011"/>
    </source>
</evidence>
<dbReference type="InterPro" id="IPR000436">
    <property type="entry name" value="Sushi_SCR_CCP_dom"/>
</dbReference>